<comment type="caution">
    <text evidence="2">The sequence shown here is derived from an EMBL/GenBank/DDBJ whole genome shotgun (WGS) entry which is preliminary data.</text>
</comment>
<dbReference type="InterPro" id="IPR025293">
    <property type="entry name" value="YfiR/HmsC-like"/>
</dbReference>
<dbReference type="Proteomes" id="UP001419910">
    <property type="component" value="Unassembled WGS sequence"/>
</dbReference>
<proteinExistence type="predicted"/>
<sequence length="177" mass="18178">MLKSRLWLGHATALAMCLMAGEATSAQMASSAVLVAGRVASFLQPALSGTVTAAIVYRPGDGASEREARGIERALGSGLVVGSLTLRPRRVASTALGELAGARVAFVTVGTDYREVAAAAASRSILTISGDPACTRAAQCVVTISAANRVQITVSRAATRAAKLKFSSAFLMLIKEI</sequence>
<protein>
    <submittedName>
        <fullName evidence="2">YfiR/HmsC family protein</fullName>
    </submittedName>
</protein>
<evidence type="ECO:0000256" key="1">
    <source>
        <dbReference type="SAM" id="SignalP"/>
    </source>
</evidence>
<dbReference type="EMBL" id="JBDIME010000004">
    <property type="protein sequence ID" value="MEN2789297.1"/>
    <property type="molecule type" value="Genomic_DNA"/>
</dbReference>
<evidence type="ECO:0000313" key="2">
    <source>
        <dbReference type="EMBL" id="MEN2789297.1"/>
    </source>
</evidence>
<keyword evidence="3" id="KW-1185">Reference proteome</keyword>
<evidence type="ECO:0000313" key="3">
    <source>
        <dbReference type="Proteomes" id="UP001419910"/>
    </source>
</evidence>
<accession>A0ABU9Y0K8</accession>
<gene>
    <name evidence="2" type="ORF">ABC974_06655</name>
</gene>
<dbReference type="Pfam" id="PF13689">
    <property type="entry name" value="DUF4154"/>
    <property type="match status" value="1"/>
</dbReference>
<keyword evidence="1" id="KW-0732">Signal</keyword>
<dbReference type="RefSeq" id="WP_343887402.1">
    <property type="nucleotide sequence ID" value="NZ_BAAAEH010000002.1"/>
</dbReference>
<reference evidence="2 3" key="1">
    <citation type="submission" date="2024-05" db="EMBL/GenBank/DDBJ databases">
        <authorList>
            <person name="Liu Q."/>
            <person name="Xin Y.-H."/>
        </authorList>
    </citation>
    <scope>NUCLEOTIDE SEQUENCE [LARGE SCALE GENOMIC DNA]</scope>
    <source>
        <strain evidence="2 3">CGMCC 1.10181</strain>
    </source>
</reference>
<organism evidence="2 3">
    <name type="scientific">Sphingomonas oligophenolica</name>
    <dbReference type="NCBI Taxonomy" id="301154"/>
    <lineage>
        <taxon>Bacteria</taxon>
        <taxon>Pseudomonadati</taxon>
        <taxon>Pseudomonadota</taxon>
        <taxon>Alphaproteobacteria</taxon>
        <taxon>Sphingomonadales</taxon>
        <taxon>Sphingomonadaceae</taxon>
        <taxon>Sphingomonas</taxon>
    </lineage>
</organism>
<feature type="chain" id="PRO_5046356389" evidence="1">
    <location>
        <begin position="26"/>
        <end position="177"/>
    </location>
</feature>
<name>A0ABU9Y0K8_9SPHN</name>
<feature type="signal peptide" evidence="1">
    <location>
        <begin position="1"/>
        <end position="25"/>
    </location>
</feature>